<name>A0ABN2EW70_9ACTN</name>
<accession>A0ABN2EW70</accession>
<evidence type="ECO:0000313" key="2">
    <source>
        <dbReference type="Proteomes" id="UP001500064"/>
    </source>
</evidence>
<proteinExistence type="predicted"/>
<dbReference type="NCBIfam" id="NF033415">
    <property type="entry name" value="thiovirid_RiPP"/>
    <property type="match status" value="1"/>
</dbReference>
<dbReference type="EMBL" id="BAAAMU010000007">
    <property type="protein sequence ID" value="GAA1619933.1"/>
    <property type="molecule type" value="Genomic_DNA"/>
</dbReference>
<protein>
    <submittedName>
        <fullName evidence="1">Uncharacterized protein</fullName>
    </submittedName>
</protein>
<dbReference type="RefSeq" id="WP_346102604.1">
    <property type="nucleotide sequence ID" value="NZ_BAAAMU010000007.1"/>
</dbReference>
<organism evidence="1 2">
    <name type="scientific">Nonomuraea maheshkhaliensis</name>
    <dbReference type="NCBI Taxonomy" id="419590"/>
    <lineage>
        <taxon>Bacteria</taxon>
        <taxon>Bacillati</taxon>
        <taxon>Actinomycetota</taxon>
        <taxon>Actinomycetes</taxon>
        <taxon>Streptosporangiales</taxon>
        <taxon>Streptosporangiaceae</taxon>
        <taxon>Nonomuraea</taxon>
    </lineage>
</organism>
<keyword evidence="2" id="KW-1185">Reference proteome</keyword>
<gene>
    <name evidence="1" type="ORF">GCM10009733_015470</name>
</gene>
<comment type="caution">
    <text evidence="1">The sequence shown here is derived from an EMBL/GenBank/DDBJ whole genome shotgun (WGS) entry which is preliminary data.</text>
</comment>
<reference evidence="1 2" key="1">
    <citation type="journal article" date="2019" name="Int. J. Syst. Evol. Microbiol.">
        <title>The Global Catalogue of Microorganisms (GCM) 10K type strain sequencing project: providing services to taxonomists for standard genome sequencing and annotation.</title>
        <authorList>
            <consortium name="The Broad Institute Genomics Platform"/>
            <consortium name="The Broad Institute Genome Sequencing Center for Infectious Disease"/>
            <person name="Wu L."/>
            <person name="Ma J."/>
        </authorList>
    </citation>
    <scope>NUCLEOTIDE SEQUENCE [LARGE SCALE GENOMIC DNA]</scope>
    <source>
        <strain evidence="1 2">JCM 13929</strain>
    </source>
</reference>
<sequence length="75" mass="7963">MTAIVPEHNLDEIVAQIRAEESAADFDTSETAFSELAGVSPEDLQQFLEEKVGLSPDEGIQGSFTGIIVTAGVHC</sequence>
<dbReference type="Proteomes" id="UP001500064">
    <property type="component" value="Unassembled WGS sequence"/>
</dbReference>
<evidence type="ECO:0000313" key="1">
    <source>
        <dbReference type="EMBL" id="GAA1619933.1"/>
    </source>
</evidence>